<dbReference type="GO" id="GO:0016491">
    <property type="term" value="F:oxidoreductase activity"/>
    <property type="evidence" value="ECO:0007669"/>
    <property type="project" value="UniProtKB-KW"/>
</dbReference>
<gene>
    <name evidence="4" type="ORF">EV199_0676</name>
</gene>
<dbReference type="Proteomes" id="UP000293874">
    <property type="component" value="Unassembled WGS sequence"/>
</dbReference>
<dbReference type="FunFam" id="3.40.50.720:FF:000084">
    <property type="entry name" value="Short-chain dehydrogenase reductase"/>
    <property type="match status" value="1"/>
</dbReference>
<sequence>MKNLLNQTALVTGGSRGIGAAIAKRLAKEGANVAITYNSSPERAESVVNEIKAAGGNAVAIRANSQDPQAVMDAVDKTAAAFGGLHILVNNAGVAILKPTEEFTVEEFDLHTSVNVRAVFAGSKAAVKHLPRGGRIITIGSCMAERVAGPGGAVYAMSKSALIGLTKGMARELGPKGITVNLVHPGPIDTDMNPANGEGADWQRSLNALNEFGTVEDIAGLVAYLASPESRNITGTGITIDGGTNI</sequence>
<dbReference type="EMBL" id="SGXA01000001">
    <property type="protein sequence ID" value="RZS74825.1"/>
    <property type="molecule type" value="Genomic_DNA"/>
</dbReference>
<evidence type="ECO:0000313" key="5">
    <source>
        <dbReference type="Proteomes" id="UP000293874"/>
    </source>
</evidence>
<keyword evidence="2" id="KW-0560">Oxidoreductase</keyword>
<reference evidence="4 5" key="1">
    <citation type="submission" date="2019-02" db="EMBL/GenBank/DDBJ databases">
        <title>Genomic Encyclopedia of Type Strains, Phase IV (KMG-IV): sequencing the most valuable type-strain genomes for metagenomic binning, comparative biology and taxonomic classification.</title>
        <authorList>
            <person name="Goeker M."/>
        </authorList>
    </citation>
    <scope>NUCLEOTIDE SEQUENCE [LARGE SCALE GENOMIC DNA]</scope>
    <source>
        <strain evidence="4 5">DSM 18116</strain>
    </source>
</reference>
<accession>A0A4Q7N352</accession>
<dbReference type="RefSeq" id="WP_130539255.1">
    <property type="nucleotide sequence ID" value="NZ_CP042431.1"/>
</dbReference>
<protein>
    <submittedName>
        <fullName evidence="4">NAD(P)-dependent dehydrogenase (Short-subunit alcohol dehydrogenase family)</fullName>
    </submittedName>
</protein>
<dbReference type="PANTHER" id="PTHR43639:SF1">
    <property type="entry name" value="SHORT-CHAIN DEHYDROGENASE_REDUCTASE FAMILY PROTEIN"/>
    <property type="match status" value="1"/>
</dbReference>
<name>A0A4Q7N352_9BACT</name>
<organism evidence="4 5">
    <name type="scientific">Pseudobacter ginsenosidimutans</name>
    <dbReference type="NCBI Taxonomy" id="661488"/>
    <lineage>
        <taxon>Bacteria</taxon>
        <taxon>Pseudomonadati</taxon>
        <taxon>Bacteroidota</taxon>
        <taxon>Chitinophagia</taxon>
        <taxon>Chitinophagales</taxon>
        <taxon>Chitinophagaceae</taxon>
        <taxon>Pseudobacter</taxon>
    </lineage>
</organism>
<keyword evidence="5" id="KW-1185">Reference proteome</keyword>
<dbReference type="InterPro" id="IPR002347">
    <property type="entry name" value="SDR_fam"/>
</dbReference>
<dbReference type="InterPro" id="IPR057326">
    <property type="entry name" value="KR_dom"/>
</dbReference>
<evidence type="ECO:0000259" key="3">
    <source>
        <dbReference type="SMART" id="SM00822"/>
    </source>
</evidence>
<comment type="similarity">
    <text evidence="1">Belongs to the short-chain dehydrogenases/reductases (SDR) family.</text>
</comment>
<evidence type="ECO:0000256" key="2">
    <source>
        <dbReference type="ARBA" id="ARBA00023002"/>
    </source>
</evidence>
<dbReference type="CDD" id="cd05233">
    <property type="entry name" value="SDR_c"/>
    <property type="match status" value="1"/>
</dbReference>
<evidence type="ECO:0000256" key="1">
    <source>
        <dbReference type="ARBA" id="ARBA00006484"/>
    </source>
</evidence>
<dbReference type="AlphaFoldDB" id="A0A4Q7N352"/>
<dbReference type="Pfam" id="PF13561">
    <property type="entry name" value="adh_short_C2"/>
    <property type="match status" value="1"/>
</dbReference>
<evidence type="ECO:0000313" key="4">
    <source>
        <dbReference type="EMBL" id="RZS74825.1"/>
    </source>
</evidence>
<dbReference type="Gene3D" id="3.40.50.720">
    <property type="entry name" value="NAD(P)-binding Rossmann-like Domain"/>
    <property type="match status" value="1"/>
</dbReference>
<proteinExistence type="inferred from homology"/>
<dbReference type="InterPro" id="IPR036291">
    <property type="entry name" value="NAD(P)-bd_dom_sf"/>
</dbReference>
<feature type="domain" description="Ketoreductase" evidence="3">
    <location>
        <begin position="7"/>
        <end position="186"/>
    </location>
</feature>
<dbReference type="SUPFAM" id="SSF51735">
    <property type="entry name" value="NAD(P)-binding Rossmann-fold domains"/>
    <property type="match status" value="1"/>
</dbReference>
<dbReference type="PRINTS" id="PR00081">
    <property type="entry name" value="GDHRDH"/>
</dbReference>
<dbReference type="PANTHER" id="PTHR43639">
    <property type="entry name" value="OXIDOREDUCTASE, SHORT-CHAIN DEHYDROGENASE/REDUCTASE FAMILY (AFU_ORTHOLOGUE AFUA_5G02870)"/>
    <property type="match status" value="1"/>
</dbReference>
<dbReference type="SMART" id="SM00822">
    <property type="entry name" value="PKS_KR"/>
    <property type="match status" value="1"/>
</dbReference>
<dbReference type="PRINTS" id="PR00080">
    <property type="entry name" value="SDRFAMILY"/>
</dbReference>
<comment type="caution">
    <text evidence="4">The sequence shown here is derived from an EMBL/GenBank/DDBJ whole genome shotgun (WGS) entry which is preliminary data.</text>
</comment>
<dbReference type="OrthoDB" id="9803333at2"/>